<evidence type="ECO:0000256" key="4">
    <source>
        <dbReference type="PROSITE-ProRule" id="PRU00335"/>
    </source>
</evidence>
<dbReference type="InterPro" id="IPR001647">
    <property type="entry name" value="HTH_TetR"/>
</dbReference>
<dbReference type="PANTHER" id="PTHR47506">
    <property type="entry name" value="TRANSCRIPTIONAL REGULATORY PROTEIN"/>
    <property type="match status" value="1"/>
</dbReference>
<feature type="compositionally biased region" description="Low complexity" evidence="5">
    <location>
        <begin position="7"/>
        <end position="28"/>
    </location>
</feature>
<proteinExistence type="predicted"/>
<gene>
    <name evidence="7" type="ORF">J2S57_005692</name>
</gene>
<evidence type="ECO:0000313" key="8">
    <source>
        <dbReference type="Proteomes" id="UP001235712"/>
    </source>
</evidence>
<keyword evidence="2 4" id="KW-0238">DNA-binding</keyword>
<evidence type="ECO:0000313" key="7">
    <source>
        <dbReference type="EMBL" id="MDP9829943.1"/>
    </source>
</evidence>
<reference evidence="7 8" key="1">
    <citation type="submission" date="2023-07" db="EMBL/GenBank/DDBJ databases">
        <title>Sequencing the genomes of 1000 actinobacteria strains.</title>
        <authorList>
            <person name="Klenk H.-P."/>
        </authorList>
    </citation>
    <scope>NUCLEOTIDE SEQUENCE [LARGE SCALE GENOMIC DNA]</scope>
    <source>
        <strain evidence="7 8">DSM 44388</strain>
    </source>
</reference>
<protein>
    <submittedName>
        <fullName evidence="7">AcrR family transcriptional regulator</fullName>
    </submittedName>
</protein>
<dbReference type="SUPFAM" id="SSF48498">
    <property type="entry name" value="Tetracyclin repressor-like, C-terminal domain"/>
    <property type="match status" value="1"/>
</dbReference>
<keyword evidence="8" id="KW-1185">Reference proteome</keyword>
<dbReference type="Pfam" id="PF00440">
    <property type="entry name" value="TetR_N"/>
    <property type="match status" value="1"/>
</dbReference>
<dbReference type="PROSITE" id="PS50977">
    <property type="entry name" value="HTH_TETR_2"/>
    <property type="match status" value="1"/>
</dbReference>
<dbReference type="InterPro" id="IPR023772">
    <property type="entry name" value="DNA-bd_HTH_TetR-type_CS"/>
</dbReference>
<dbReference type="EMBL" id="JAUSQZ010000001">
    <property type="protein sequence ID" value="MDP9829943.1"/>
    <property type="molecule type" value="Genomic_DNA"/>
</dbReference>
<dbReference type="SUPFAM" id="SSF46689">
    <property type="entry name" value="Homeodomain-like"/>
    <property type="match status" value="1"/>
</dbReference>
<keyword evidence="3" id="KW-0804">Transcription</keyword>
<dbReference type="PROSITE" id="PS01081">
    <property type="entry name" value="HTH_TETR_1"/>
    <property type="match status" value="1"/>
</dbReference>
<feature type="domain" description="HTH tetR-type" evidence="6">
    <location>
        <begin position="33"/>
        <end position="93"/>
    </location>
</feature>
<dbReference type="InterPro" id="IPR036271">
    <property type="entry name" value="Tet_transcr_reg_TetR-rel_C_sf"/>
</dbReference>
<dbReference type="PRINTS" id="PR00455">
    <property type="entry name" value="HTHTETR"/>
</dbReference>
<sequence length="242" mass="25445">MTPTQSPGPAEATGASSSPSSTSKTAGKSTKKAETVQRLIDAAFTTLRTHGIAGTSARTVAATAEVNQALIFYHFGSMEGLLAEACRRSTQQRLLVYRERFATVGSLRELLVVGREIHVSEQAEGNVAVLAQLLAAGQNDPALGAVTADALQLWVDEIETVLRRLLQASPLGEVLDPAGLARAVSAAFVGLELYEGVAPEQGALALDALDQLGVLVEVVEGLGPVGRQAVRLQVRRAQRRPS</sequence>
<comment type="caution">
    <text evidence="7">The sequence shown here is derived from an EMBL/GenBank/DDBJ whole genome shotgun (WGS) entry which is preliminary data.</text>
</comment>
<keyword evidence="1" id="KW-0805">Transcription regulation</keyword>
<evidence type="ECO:0000256" key="3">
    <source>
        <dbReference type="ARBA" id="ARBA00023163"/>
    </source>
</evidence>
<name>A0ABT9PB67_9ACTN</name>
<dbReference type="PANTHER" id="PTHR47506:SF1">
    <property type="entry name" value="HTH-TYPE TRANSCRIPTIONAL REGULATOR YJDC"/>
    <property type="match status" value="1"/>
</dbReference>
<accession>A0ABT9PB67</accession>
<dbReference type="Proteomes" id="UP001235712">
    <property type="component" value="Unassembled WGS sequence"/>
</dbReference>
<evidence type="ECO:0000256" key="1">
    <source>
        <dbReference type="ARBA" id="ARBA00023015"/>
    </source>
</evidence>
<evidence type="ECO:0000256" key="5">
    <source>
        <dbReference type="SAM" id="MobiDB-lite"/>
    </source>
</evidence>
<feature type="region of interest" description="Disordered" evidence="5">
    <location>
        <begin position="1"/>
        <end position="33"/>
    </location>
</feature>
<evidence type="ECO:0000256" key="2">
    <source>
        <dbReference type="ARBA" id="ARBA00023125"/>
    </source>
</evidence>
<organism evidence="7 8">
    <name type="scientific">Kineosporia succinea</name>
    <dbReference type="NCBI Taxonomy" id="84632"/>
    <lineage>
        <taxon>Bacteria</taxon>
        <taxon>Bacillati</taxon>
        <taxon>Actinomycetota</taxon>
        <taxon>Actinomycetes</taxon>
        <taxon>Kineosporiales</taxon>
        <taxon>Kineosporiaceae</taxon>
        <taxon>Kineosporia</taxon>
    </lineage>
</organism>
<dbReference type="InterPro" id="IPR009057">
    <property type="entry name" value="Homeodomain-like_sf"/>
</dbReference>
<dbReference type="Gene3D" id="1.10.357.10">
    <property type="entry name" value="Tetracycline Repressor, domain 2"/>
    <property type="match status" value="1"/>
</dbReference>
<evidence type="ECO:0000259" key="6">
    <source>
        <dbReference type="PROSITE" id="PS50977"/>
    </source>
</evidence>
<feature type="DNA-binding region" description="H-T-H motif" evidence="4">
    <location>
        <begin position="56"/>
        <end position="75"/>
    </location>
</feature>